<accession>A0A0H4T486</accession>
<dbReference type="EMBL" id="KT007000">
    <property type="protein sequence ID" value="AKQ02516.1"/>
    <property type="molecule type" value="Genomic_DNA"/>
</dbReference>
<keyword evidence="1" id="KW-0472">Membrane</keyword>
<feature type="transmembrane region" description="Helical" evidence="1">
    <location>
        <begin position="16"/>
        <end position="35"/>
    </location>
</feature>
<dbReference type="AlphaFoldDB" id="A0A0H4T486"/>
<evidence type="ECO:0000313" key="2">
    <source>
        <dbReference type="EMBL" id="AKQ02516.1"/>
    </source>
</evidence>
<evidence type="ECO:0000256" key="1">
    <source>
        <dbReference type="SAM" id="Phobius"/>
    </source>
</evidence>
<organism evidence="2">
    <name type="scientific">uncultured Parcubacteria bacterium Rifle_16ft_4_minimus_37647</name>
    <dbReference type="NCBI Taxonomy" id="1665140"/>
    <lineage>
        <taxon>Bacteria</taxon>
        <taxon>Candidatus Parcubacteria</taxon>
        <taxon>environmental samples</taxon>
    </lineage>
</organism>
<reference evidence="2" key="1">
    <citation type="journal article" date="2015" name="ISME J.">
        <title>Aquifer environment selects for microbial species cohorts in sediment and groundwater.</title>
        <authorList>
            <person name="Hug L.A."/>
            <person name="Thomas B.C."/>
            <person name="Brown C.T."/>
            <person name="Frischkorn K.R."/>
            <person name="Williams K.H."/>
            <person name="Tringe S.G."/>
            <person name="Banfield J.F."/>
        </authorList>
    </citation>
    <scope>NUCLEOTIDE SEQUENCE</scope>
</reference>
<keyword evidence="1" id="KW-0812">Transmembrane</keyword>
<protein>
    <submittedName>
        <fullName evidence="2">Uncharacterized protein</fullName>
    </submittedName>
</protein>
<proteinExistence type="predicted"/>
<keyword evidence="1" id="KW-1133">Transmembrane helix</keyword>
<name>A0A0H4T486_9BACT</name>
<sequence>MKILNAKYSIRNSRNAYIAIVASIIITILVIALVLTTSTTGYFGRFNVLGSLTKEEGDALAEACADYALLELALDTNYAGATTTKVASTTCTILAIETNGYEKTIKTQGLNNDTITNTKVILDVTDFTIVSWDEVKGF</sequence>